<dbReference type="Pfam" id="PF01105">
    <property type="entry name" value="EMP24_GP25L"/>
    <property type="match status" value="1"/>
</dbReference>
<dbReference type="InterPro" id="IPR015720">
    <property type="entry name" value="Emp24-like"/>
</dbReference>
<dbReference type="GO" id="GO:0015031">
    <property type="term" value="P:protein transport"/>
    <property type="evidence" value="ECO:0007669"/>
    <property type="project" value="UniProtKB-KW"/>
</dbReference>
<evidence type="ECO:0000256" key="13">
    <source>
        <dbReference type="SAM" id="Phobius"/>
    </source>
</evidence>
<evidence type="ECO:0000259" key="15">
    <source>
        <dbReference type="PROSITE" id="PS50866"/>
    </source>
</evidence>
<dbReference type="SUPFAM" id="SSF101576">
    <property type="entry name" value="Supernatant protein factor (SPF), C-terminal domain"/>
    <property type="match status" value="1"/>
</dbReference>
<accession>Q6QI88</accession>
<feature type="signal peptide" evidence="14">
    <location>
        <begin position="1"/>
        <end position="23"/>
    </location>
</feature>
<feature type="chain" id="PRO_5014106590" evidence="14">
    <location>
        <begin position="24"/>
        <end position="306"/>
    </location>
</feature>
<keyword evidence="10 13" id="KW-1133">Transmembrane helix</keyword>
<proteinExistence type="evidence at transcript level"/>
<keyword evidence="11" id="KW-0333">Golgi apparatus</keyword>
<dbReference type="EMBL" id="AY539871">
    <property type="protein sequence ID" value="AAS66211.1"/>
    <property type="molecule type" value="mRNA"/>
</dbReference>
<dbReference type="OMA" id="ASEVQCF"/>
<dbReference type="AlphaFoldDB" id="Q6QI88"/>
<evidence type="ECO:0000256" key="12">
    <source>
        <dbReference type="ARBA" id="ARBA00023136"/>
    </source>
</evidence>
<organism evidence="16">
    <name type="scientific">Rattus norvegicus</name>
    <name type="common">Rat</name>
    <dbReference type="NCBI Taxonomy" id="10116"/>
    <lineage>
        <taxon>Eukaryota</taxon>
        <taxon>Metazoa</taxon>
        <taxon>Chordata</taxon>
        <taxon>Craniata</taxon>
        <taxon>Vertebrata</taxon>
        <taxon>Euteleostomi</taxon>
        <taxon>Mammalia</taxon>
        <taxon>Eutheria</taxon>
        <taxon>Euarchontoglires</taxon>
        <taxon>Glires</taxon>
        <taxon>Rodentia</taxon>
        <taxon>Myomorpha</taxon>
        <taxon>Muroidea</taxon>
        <taxon>Muridae</taxon>
        <taxon>Murinae</taxon>
        <taxon>Rattus</taxon>
    </lineage>
</organism>
<evidence type="ECO:0000256" key="1">
    <source>
        <dbReference type="ARBA" id="ARBA00004115"/>
    </source>
</evidence>
<feature type="domain" description="GOLD" evidence="15">
    <location>
        <begin position="41"/>
        <end position="122"/>
    </location>
</feature>
<dbReference type="SMR" id="Q6QI88"/>
<dbReference type="SMART" id="SM01190">
    <property type="entry name" value="EMP24_GP25L"/>
    <property type="match status" value="1"/>
</dbReference>
<comment type="similarity">
    <text evidence="4">Belongs to the EMP24/GP25L family.</text>
</comment>
<dbReference type="RGD" id="1359437">
    <property type="gene designation" value="Tmed5"/>
</dbReference>
<evidence type="ECO:0000256" key="4">
    <source>
        <dbReference type="ARBA" id="ARBA00007104"/>
    </source>
</evidence>
<dbReference type="InterPro" id="IPR009038">
    <property type="entry name" value="GOLD_dom"/>
</dbReference>
<evidence type="ECO:0000256" key="3">
    <source>
        <dbReference type="ARBA" id="ARBA00004619"/>
    </source>
</evidence>
<evidence type="ECO:0000256" key="7">
    <source>
        <dbReference type="ARBA" id="ARBA00022729"/>
    </source>
</evidence>
<dbReference type="GO" id="GO:0090161">
    <property type="term" value="P:Golgi ribbon formation"/>
    <property type="evidence" value="ECO:0007669"/>
    <property type="project" value="Ensembl"/>
</dbReference>
<evidence type="ECO:0000256" key="2">
    <source>
        <dbReference type="ARBA" id="ARBA00004151"/>
    </source>
</evidence>
<evidence type="ECO:0000256" key="11">
    <source>
        <dbReference type="ARBA" id="ARBA00023034"/>
    </source>
</evidence>
<keyword evidence="9" id="KW-0653">Protein transport</keyword>
<dbReference type="GO" id="GO:0033116">
    <property type="term" value="C:endoplasmic reticulum-Golgi intermediate compartment membrane"/>
    <property type="evidence" value="ECO:0007669"/>
    <property type="project" value="UniProtKB-SubCell"/>
</dbReference>
<dbReference type="GO" id="GO:0070971">
    <property type="term" value="C:endoplasmic reticulum exit site"/>
    <property type="evidence" value="ECO:0007669"/>
    <property type="project" value="Ensembl"/>
</dbReference>
<dbReference type="IntAct" id="Q6QI88">
    <property type="interactions" value="1"/>
</dbReference>
<dbReference type="Bgee" id="ENSRNOG00000000073">
    <property type="expression patterns" value="Expressed in liver and 18 other cell types or tissues"/>
</dbReference>
<dbReference type="GO" id="GO:0005789">
    <property type="term" value="C:endoplasmic reticulum membrane"/>
    <property type="evidence" value="ECO:0007669"/>
    <property type="project" value="UniProtKB-SubCell"/>
</dbReference>
<name>Q6QI88_RAT</name>
<dbReference type="PROSITE" id="PS50866">
    <property type="entry name" value="GOLD"/>
    <property type="match status" value="1"/>
</dbReference>
<evidence type="ECO:0000313" key="16">
    <source>
        <dbReference type="EMBL" id="AAS66211.1"/>
    </source>
</evidence>
<dbReference type="InterPro" id="IPR036598">
    <property type="entry name" value="GOLD_dom_sf"/>
</dbReference>
<evidence type="ECO:0000256" key="14">
    <source>
        <dbReference type="SAM" id="SignalP"/>
    </source>
</evidence>
<gene>
    <name evidence="17" type="primary">Tmed5</name>
</gene>
<keyword evidence="5" id="KW-0813">Transport</keyword>
<keyword evidence="12 13" id="KW-0472">Membrane</keyword>
<protein>
    <submittedName>
        <fullName evidence="16">LRRG00120</fullName>
    </submittedName>
</protein>
<dbReference type="PANTHER" id="PTHR22811">
    <property type="entry name" value="TRANSMEMBRANE EMP24 DOMAIN-CONTAINING PROTEIN"/>
    <property type="match status" value="1"/>
</dbReference>
<feature type="transmembrane region" description="Helical" evidence="13">
    <location>
        <begin position="193"/>
        <end position="213"/>
    </location>
</feature>
<evidence type="ECO:0000256" key="9">
    <source>
        <dbReference type="ARBA" id="ARBA00022927"/>
    </source>
</evidence>
<evidence type="ECO:0000313" key="17">
    <source>
        <dbReference type="RGD" id="1359437"/>
    </source>
</evidence>
<keyword evidence="7 14" id="KW-0732">Signal</keyword>
<comment type="subcellular location">
    <subcellularLocation>
        <location evidence="1">Endoplasmic reticulum membrane</location>
        <topology evidence="1">Single-pass type I membrane protein</topology>
    </subcellularLocation>
    <subcellularLocation>
        <location evidence="2">Endoplasmic reticulum-Golgi intermediate compartment membrane</location>
        <topology evidence="2">Single-pass type I membrane protein</topology>
    </subcellularLocation>
    <subcellularLocation>
        <location evidence="3">Golgi apparatus</location>
        <location evidence="3">cis-Golgi network membrane</location>
        <topology evidence="3">Single-pass type I membrane protein</topology>
    </subcellularLocation>
</comment>
<keyword evidence="8" id="KW-0256">Endoplasmic reticulum</keyword>
<dbReference type="HOGENOM" id="CLU_066963_0_0_1"/>
<evidence type="ECO:0000256" key="10">
    <source>
        <dbReference type="ARBA" id="ARBA00022989"/>
    </source>
</evidence>
<evidence type="ECO:0000256" key="6">
    <source>
        <dbReference type="ARBA" id="ARBA00022692"/>
    </source>
</evidence>
<keyword evidence="6 13" id="KW-0812">Transmembrane</keyword>
<evidence type="ECO:0000256" key="5">
    <source>
        <dbReference type="ARBA" id="ARBA00022448"/>
    </source>
</evidence>
<dbReference type="GO" id="GO:0005801">
    <property type="term" value="C:cis-Golgi network"/>
    <property type="evidence" value="ECO:0007669"/>
    <property type="project" value="Ensembl"/>
</dbReference>
<evidence type="ECO:0000256" key="8">
    <source>
        <dbReference type="ARBA" id="ARBA00022824"/>
    </source>
</evidence>
<sequence>MWLPFPMLLLSALPATLLSGAAGFTPSLDSDFTFTLPAGQKECFYQPMPLKASLEIEYQVLDGGELDIDFHLASPEGRTLVFEQRKSDGVHTVETEDGDYMFCFDNTFSTISEKVIFFELILDNMGEEVEGQEDWKKYITNTDVLEMKLEDILESINSIKSRLSKSGHIQTLLRAFEARDRNIQESNFDRVNFWSVVNLMVMVVVSAIQVYTLKSLFEDKRKIVDGSKLDQIVVVDVHTDAEVEASVASVDLEVPELRKVSVLGIPDDDHGMHLLDFKAWVVSVWCPWETSLITPAHIEVYKPSTN</sequence>
<reference evidence="16" key="1">
    <citation type="submission" date="2004-02" db="EMBL/GenBank/DDBJ databases">
        <title>Liver regeneration after PH.</title>
        <authorList>
            <person name="Xu C.S."/>
            <person name="Zhang L."/>
            <person name="Chang C.F."/>
            <person name="Han H.P."/>
            <person name="Wang G.P."/>
            <person name="Chai L.Q."/>
            <person name="Yuan J.Y."/>
            <person name="Yang K.J."/>
            <person name="Zhao L.F."/>
            <person name="Ma H."/>
            <person name="Wang L."/>
            <person name="Wang S.F."/>
            <person name="Xing X.K."/>
            <person name="Shen G.M."/>
            <person name="Shi J.B."/>
            <person name="Rahman S."/>
            <person name="Wang Q.N."/>
            <person name="Zhang J.B."/>
        </authorList>
    </citation>
    <scope>NUCLEOTIDE SEQUENCE</scope>
</reference>